<organism evidence="1 2">
    <name type="scientific">Candidatus Thiodiazotropha taylori</name>
    <dbReference type="NCBI Taxonomy" id="2792791"/>
    <lineage>
        <taxon>Bacteria</taxon>
        <taxon>Pseudomonadati</taxon>
        <taxon>Pseudomonadota</taxon>
        <taxon>Gammaproteobacteria</taxon>
        <taxon>Chromatiales</taxon>
        <taxon>Sedimenticolaceae</taxon>
        <taxon>Candidatus Thiodiazotropha</taxon>
    </lineage>
</organism>
<comment type="caution">
    <text evidence="1">The sequence shown here is derived from an EMBL/GenBank/DDBJ whole genome shotgun (WGS) entry which is preliminary data.</text>
</comment>
<dbReference type="AlphaFoldDB" id="A0A9E4NQ76"/>
<accession>A0A9E4NQ76</accession>
<dbReference type="Proteomes" id="UP000886674">
    <property type="component" value="Unassembled WGS sequence"/>
</dbReference>
<dbReference type="EMBL" id="JAEPCR010000177">
    <property type="protein sequence ID" value="MCG7980962.1"/>
    <property type="molecule type" value="Genomic_DNA"/>
</dbReference>
<evidence type="ECO:0000313" key="2">
    <source>
        <dbReference type="Proteomes" id="UP000886674"/>
    </source>
</evidence>
<sequence length="592" mass="67143">MNKGGLLILFTGTLITTTGGVSGTDFDRSRAVFSGSLGMRFREVIPDSGEKSFHRAYTGEVIGRNQIWKPWFGHWKGRLSSSWESKENGRETENEILSGSGEINLFHLSKFPFSAFIDVKDSRVDDSDALEPGREERLTRYGLRQSFTPESGGVNLNVNLFHDDREDLLTGDSEMSTHGIMSGFLHRGPHRLSALVLANDRSRSQIMDRHKDWQSDFTHAYNPGAKFSLITSIGASGSESEDTLGESESSQERLATNMLWRAETLPVTVRGDLFFKSLSSQSEARRDKEEHETRGNLSLTYLPDDHWRLRGSVGGLVRTGDVEEKSYVQSFTADYTSQLIPWGEFTYGYGAGIGLSNEINTDDEDEWIGQTDFSHNLNRAWQYDWFGPVGMSITFGQDLSYESSSIDEDLGTLVNRISYSLNSTGEESSTNLNIVFYDSRNSGRNDFATQNISINAIHNQRLSRYSDYGITYNVNFTRQRGDNSSVVEDDFFAVDSKLEIEDTEFSSLEIFYHNNRIFKVRNLRFGSRLRASSRSLFLDDLDSESGNEYFWENRLDYNIGKLDIDLRTTWVERPAADDAGTKTITLNVRRYF</sequence>
<evidence type="ECO:0000313" key="1">
    <source>
        <dbReference type="EMBL" id="MCG7980962.1"/>
    </source>
</evidence>
<gene>
    <name evidence="1" type="ORF">JAY77_22795</name>
</gene>
<protein>
    <submittedName>
        <fullName evidence="1">Uncharacterized protein</fullName>
    </submittedName>
</protein>
<reference evidence="1" key="1">
    <citation type="journal article" date="2021" name="Proc. Natl. Acad. Sci. U.S.A.">
        <title>Global biogeography of chemosynthetic symbionts reveals both localized and globally distributed symbiont groups. .</title>
        <authorList>
            <person name="Osvatic J.T."/>
            <person name="Wilkins L.G.E."/>
            <person name="Leibrecht L."/>
            <person name="Leray M."/>
            <person name="Zauner S."/>
            <person name="Polzin J."/>
            <person name="Camacho Y."/>
            <person name="Gros O."/>
            <person name="van Gils J.A."/>
            <person name="Eisen J.A."/>
            <person name="Petersen J.M."/>
            <person name="Yuen B."/>
        </authorList>
    </citation>
    <scope>NUCLEOTIDE SEQUENCE</scope>
    <source>
        <strain evidence="1">MAGclacostrist055</strain>
    </source>
</reference>
<proteinExistence type="predicted"/>
<name>A0A9E4NQ76_9GAMM</name>